<protein>
    <recommendedName>
        <fullName evidence="4">Zn(2)-C6 fungal-type domain-containing protein</fullName>
    </recommendedName>
</protein>
<proteinExistence type="predicted"/>
<feature type="region of interest" description="Disordered" evidence="1">
    <location>
        <begin position="1"/>
        <end position="23"/>
    </location>
</feature>
<dbReference type="EMBL" id="CAOQHR010000004">
    <property type="protein sequence ID" value="CAI6333470.1"/>
    <property type="molecule type" value="Genomic_DNA"/>
</dbReference>
<evidence type="ECO:0000256" key="1">
    <source>
        <dbReference type="SAM" id="MobiDB-lite"/>
    </source>
</evidence>
<dbReference type="OrthoDB" id="3932796at2759"/>
<reference evidence="2" key="1">
    <citation type="submission" date="2023-01" db="EMBL/GenBank/DDBJ databases">
        <authorList>
            <person name="Van Ghelder C."/>
            <person name="Rancurel C."/>
        </authorList>
    </citation>
    <scope>NUCLEOTIDE SEQUENCE</scope>
    <source>
        <strain evidence="2">CNCM I-4278</strain>
    </source>
</reference>
<gene>
    <name evidence="2" type="ORF">PDIGIT_LOCUS6509</name>
</gene>
<organism evidence="2 3">
    <name type="scientific">Periconia digitata</name>
    <dbReference type="NCBI Taxonomy" id="1303443"/>
    <lineage>
        <taxon>Eukaryota</taxon>
        <taxon>Fungi</taxon>
        <taxon>Dikarya</taxon>
        <taxon>Ascomycota</taxon>
        <taxon>Pezizomycotina</taxon>
        <taxon>Dothideomycetes</taxon>
        <taxon>Pleosporomycetidae</taxon>
        <taxon>Pleosporales</taxon>
        <taxon>Massarineae</taxon>
        <taxon>Periconiaceae</taxon>
        <taxon>Periconia</taxon>
    </lineage>
</organism>
<dbReference type="AlphaFoldDB" id="A0A9W4XM12"/>
<sequence length="321" mass="36332">MSYVDHSNLRKSFPDDRPSRSLMRDTEMEDQAGTANNIAHWLDQLHLGDPEDGEHAEGVHTVSLRDALPSFVTLPIQPVTPPRDSALINRFVEVSPTDTTFSENKNAIFDSPQSIREIYSVGSARHNKYAETDASSVDETDNSSFKDGHDEINDVDSTSHQPTSTVISARKNIQQPNDRLETTRTVPSTLNRVCVLSCLQCAMKDLPCSRTTPSCQRCNRNDTAESCLLQRRRTADEMLSRDRNFCRTPVLLFQDGETENGWAKKVALQTQLLDVWKAKEDRRNWVYPSLMDSKADHKWELKGHPGEGKGRLSFVEMEVLR</sequence>
<evidence type="ECO:0008006" key="4">
    <source>
        <dbReference type="Google" id="ProtNLM"/>
    </source>
</evidence>
<feature type="compositionally biased region" description="Basic and acidic residues" evidence="1">
    <location>
        <begin position="12"/>
        <end position="23"/>
    </location>
</feature>
<dbReference type="Proteomes" id="UP001152607">
    <property type="component" value="Unassembled WGS sequence"/>
</dbReference>
<keyword evidence="3" id="KW-1185">Reference proteome</keyword>
<comment type="caution">
    <text evidence="2">The sequence shown here is derived from an EMBL/GenBank/DDBJ whole genome shotgun (WGS) entry which is preliminary data.</text>
</comment>
<name>A0A9W4XM12_9PLEO</name>
<accession>A0A9W4XM12</accession>
<evidence type="ECO:0000313" key="2">
    <source>
        <dbReference type="EMBL" id="CAI6333470.1"/>
    </source>
</evidence>
<evidence type="ECO:0000313" key="3">
    <source>
        <dbReference type="Proteomes" id="UP001152607"/>
    </source>
</evidence>